<feature type="transmembrane region" description="Helical" evidence="1">
    <location>
        <begin position="164"/>
        <end position="197"/>
    </location>
</feature>
<keyword evidence="1" id="KW-0472">Membrane</keyword>
<evidence type="ECO:0000256" key="1">
    <source>
        <dbReference type="SAM" id="Phobius"/>
    </source>
</evidence>
<dbReference type="CDD" id="cd01948">
    <property type="entry name" value="EAL"/>
    <property type="match status" value="1"/>
</dbReference>
<dbReference type="InterPro" id="IPR029016">
    <property type="entry name" value="GAF-like_dom_sf"/>
</dbReference>
<organism evidence="4 5">
    <name type="scientific">Actinocatenispora thailandica</name>
    <dbReference type="NCBI Taxonomy" id="227318"/>
    <lineage>
        <taxon>Bacteria</taxon>
        <taxon>Bacillati</taxon>
        <taxon>Actinomycetota</taxon>
        <taxon>Actinomycetes</taxon>
        <taxon>Micromonosporales</taxon>
        <taxon>Micromonosporaceae</taxon>
        <taxon>Actinocatenispora</taxon>
    </lineage>
</organism>
<dbReference type="InterPro" id="IPR029787">
    <property type="entry name" value="Nucleotide_cyclase"/>
</dbReference>
<dbReference type="SUPFAM" id="SSF55781">
    <property type="entry name" value="GAF domain-like"/>
    <property type="match status" value="1"/>
</dbReference>
<dbReference type="SUPFAM" id="SSF141868">
    <property type="entry name" value="EAL domain-like"/>
    <property type="match status" value="1"/>
</dbReference>
<dbReference type="RefSeq" id="WP_239157183.1">
    <property type="nucleotide sequence ID" value="NZ_AP023355.1"/>
</dbReference>
<dbReference type="Gene3D" id="3.30.70.270">
    <property type="match status" value="1"/>
</dbReference>
<reference evidence="4 5" key="1">
    <citation type="submission" date="2020-08" db="EMBL/GenBank/DDBJ databases">
        <title>Whole genome shotgun sequence of Actinocatenispora thailandica NBRC 105041.</title>
        <authorList>
            <person name="Komaki H."/>
            <person name="Tamura T."/>
        </authorList>
    </citation>
    <scope>NUCLEOTIDE SEQUENCE [LARGE SCALE GENOMIC DNA]</scope>
    <source>
        <strain evidence="4 5">NBRC 105041</strain>
    </source>
</reference>
<feature type="transmembrane region" description="Helical" evidence="1">
    <location>
        <begin position="13"/>
        <end position="32"/>
    </location>
</feature>
<accession>A0A7R7HZ48</accession>
<feature type="transmembrane region" description="Helical" evidence="1">
    <location>
        <begin position="119"/>
        <end position="144"/>
    </location>
</feature>
<dbReference type="InterPro" id="IPR043128">
    <property type="entry name" value="Rev_trsase/Diguanyl_cyclase"/>
</dbReference>
<keyword evidence="5" id="KW-1185">Reference proteome</keyword>
<dbReference type="InterPro" id="IPR052155">
    <property type="entry name" value="Biofilm_reg_signaling"/>
</dbReference>
<dbReference type="SMART" id="SM00267">
    <property type="entry name" value="GGDEF"/>
    <property type="match status" value="1"/>
</dbReference>
<dbReference type="CDD" id="cd01949">
    <property type="entry name" value="GGDEF"/>
    <property type="match status" value="1"/>
</dbReference>
<evidence type="ECO:0000259" key="3">
    <source>
        <dbReference type="PROSITE" id="PS50887"/>
    </source>
</evidence>
<dbReference type="InterPro" id="IPR035919">
    <property type="entry name" value="EAL_sf"/>
</dbReference>
<evidence type="ECO:0000259" key="2">
    <source>
        <dbReference type="PROSITE" id="PS50883"/>
    </source>
</evidence>
<dbReference type="SMART" id="SM00052">
    <property type="entry name" value="EAL"/>
    <property type="match status" value="1"/>
</dbReference>
<keyword evidence="1" id="KW-0812">Transmembrane</keyword>
<dbReference type="AlphaFoldDB" id="A0A7R7HZ48"/>
<dbReference type="SUPFAM" id="SSF55073">
    <property type="entry name" value="Nucleotide cyclase"/>
    <property type="match status" value="1"/>
</dbReference>
<dbReference type="Pfam" id="PF01590">
    <property type="entry name" value="GAF"/>
    <property type="match status" value="1"/>
</dbReference>
<feature type="domain" description="GGDEF" evidence="3">
    <location>
        <begin position="402"/>
        <end position="533"/>
    </location>
</feature>
<dbReference type="NCBIfam" id="TIGR00254">
    <property type="entry name" value="GGDEF"/>
    <property type="match status" value="1"/>
</dbReference>
<name>A0A7R7HZ48_9ACTN</name>
<feature type="transmembrane region" description="Helical" evidence="1">
    <location>
        <begin position="52"/>
        <end position="80"/>
    </location>
</feature>
<dbReference type="PROSITE" id="PS50883">
    <property type="entry name" value="EAL"/>
    <property type="match status" value="1"/>
</dbReference>
<evidence type="ECO:0000313" key="4">
    <source>
        <dbReference type="EMBL" id="BCJ37912.1"/>
    </source>
</evidence>
<dbReference type="Pfam" id="PF00563">
    <property type="entry name" value="EAL"/>
    <property type="match status" value="1"/>
</dbReference>
<dbReference type="Pfam" id="PF00990">
    <property type="entry name" value="GGDEF"/>
    <property type="match status" value="1"/>
</dbReference>
<dbReference type="Gene3D" id="3.30.450.40">
    <property type="match status" value="1"/>
</dbReference>
<proteinExistence type="predicted"/>
<gene>
    <name evidence="4" type="ORF">Athai_54150</name>
</gene>
<dbReference type="InterPro" id="IPR001633">
    <property type="entry name" value="EAL_dom"/>
</dbReference>
<dbReference type="Proteomes" id="UP000611640">
    <property type="component" value="Chromosome"/>
</dbReference>
<dbReference type="PANTHER" id="PTHR44757">
    <property type="entry name" value="DIGUANYLATE CYCLASE DGCP"/>
    <property type="match status" value="1"/>
</dbReference>
<sequence length="812" mass="87675">MTVVNPRVHGFDVGPTGLFAVLAGGLLLSQAAKLHIEIGRQNITVSPIEIPFLIALFVLPPVGVLVARLLAGVVVYLWLSKDSTKYVFNVALFAASTAAANLVVAAFGPLKIGQPRSWLVALGAVLVLEVFAYLCVAAVVGVMQGAVSPGDLLRNASSLLFGEAAAVIGLIMLLAIQVTLWALVPLTALALIVAYGFRMYARFINEHQKLDEMYELTRAVRQATSEGELADILLSRVRGMLRAEYATLWLPASGRYPEVLLTAKEGVRGLLDRAPAPADLRREAFAEGGTVAVGPKLGDDARRGQLLDSRTKDVIIVPLRSGSATVGTVECVNRLGDVHQFGPADVNQMEAIASQTAAAVENARLVERLRFDAYHDALTGLPNRHRMITAIEEAVKVRAPGEVVSVLVFDVDGLRDVNDSLGHGAGDQLLAEVGERLRSAAPAGSLVSRVGGDEFALLVRMPGIEDAVALAGELRTALQEPMPFGNARLDVDTAVGLSIHPDHGSEPEVLLQRADLANLAAKGTQAAVQVFNLGLESSSVRRLGLAGDLRRAIDAAELEVHFQPKIAIGRRELIGVECLARWKHATHGWVAPSDFVAVAEHTGQLGRLTDLVLREGLRRCREWSEAGHPLSVAVNLSPRTLVDPVFPSYLQELLREYEVAPALLTLEITEDRMFAETDRPLPTLRRLRDTGVRLSVDDFGTGYSSLSYLRRLPVQEVKIDRSFVQGMATDDGDYAIVRAVVDLSRHFGLEVVAEGVESELALSQLEEIGCDIGQGFYFSRPLSYERLVAWLAARTELAEPAGDSSRRLRVVT</sequence>
<dbReference type="SMART" id="SM00065">
    <property type="entry name" value="GAF"/>
    <property type="match status" value="1"/>
</dbReference>
<dbReference type="EMBL" id="AP023355">
    <property type="protein sequence ID" value="BCJ37912.1"/>
    <property type="molecule type" value="Genomic_DNA"/>
</dbReference>
<protein>
    <submittedName>
        <fullName evidence="4">Bifunctional diguanylate cyclase/phosphodiesterase</fullName>
    </submittedName>
</protein>
<dbReference type="KEGG" id="atl:Athai_54150"/>
<feature type="domain" description="EAL" evidence="2">
    <location>
        <begin position="542"/>
        <end position="795"/>
    </location>
</feature>
<dbReference type="InterPro" id="IPR000160">
    <property type="entry name" value="GGDEF_dom"/>
</dbReference>
<feature type="transmembrane region" description="Helical" evidence="1">
    <location>
        <begin position="86"/>
        <end position="107"/>
    </location>
</feature>
<dbReference type="PROSITE" id="PS50887">
    <property type="entry name" value="GGDEF"/>
    <property type="match status" value="1"/>
</dbReference>
<keyword evidence="1" id="KW-1133">Transmembrane helix</keyword>
<evidence type="ECO:0000313" key="5">
    <source>
        <dbReference type="Proteomes" id="UP000611640"/>
    </source>
</evidence>
<dbReference type="InterPro" id="IPR003018">
    <property type="entry name" value="GAF"/>
</dbReference>
<dbReference type="PANTHER" id="PTHR44757:SF2">
    <property type="entry name" value="BIOFILM ARCHITECTURE MAINTENANCE PROTEIN MBAA"/>
    <property type="match status" value="1"/>
</dbReference>
<dbReference type="Gene3D" id="3.20.20.450">
    <property type="entry name" value="EAL domain"/>
    <property type="match status" value="1"/>
</dbReference>